<protein>
    <submittedName>
        <fullName evidence="2">Uncharacterized protein</fullName>
    </submittedName>
</protein>
<organism evidence="2 3">
    <name type="scientific">Methanophagales virus PBV300</name>
    <dbReference type="NCBI Taxonomy" id="2987731"/>
    <lineage>
        <taxon>Viruses</taxon>
        <taxon>Adnaviria</taxon>
        <taxon>Zilligvirae</taxon>
        <taxon>Taleaviricota</taxon>
        <taxon>Tokiviricetes</taxon>
        <taxon>Maximonvirales</taxon>
        <taxon>Ahmunviridae</taxon>
        <taxon>Yumkaaxvirus</taxon>
        <taxon>Yumkaaxvirus pescaderoense</taxon>
    </lineage>
</organism>
<name>A0ABY6GM47_9VIRU</name>
<proteinExistence type="predicted"/>
<accession>A0ABY6GM47</accession>
<feature type="region of interest" description="Disordered" evidence="1">
    <location>
        <begin position="1"/>
        <end position="27"/>
    </location>
</feature>
<reference evidence="2 3" key="1">
    <citation type="submission" date="2022-09" db="EMBL/GenBank/DDBJ databases">
        <title>Evolutionary Diversification of Methanotrophic Ca. Methanophagales (ANME-1) and Their Expansive Virome.</title>
        <authorList>
            <person name="Laso-Perez R."/>
            <person name="Wu F."/>
            <person name="Cremiere A."/>
            <person name="Speth D.R."/>
            <person name="Magyar J.S."/>
            <person name="Krupovic M."/>
            <person name="Orphan V.J."/>
        </authorList>
    </citation>
    <scope>NUCLEOTIDE SEQUENCE [LARGE SCALE GENOMIC DNA]</scope>
    <source>
        <strain evidence="2">PBV300</strain>
    </source>
</reference>
<keyword evidence="3" id="KW-1185">Reference proteome</keyword>
<evidence type="ECO:0000256" key="1">
    <source>
        <dbReference type="SAM" id="MobiDB-lite"/>
    </source>
</evidence>
<sequence length="42" mass="5069">MREEEGEERGEERSRKKKGRKRRRWEEDEGIEPAAVFFLFGG</sequence>
<gene>
    <name evidence="2" type="ORF">JBCDKDKM_00031</name>
</gene>
<evidence type="ECO:0000313" key="2">
    <source>
        <dbReference type="EMBL" id="UYL64993.1"/>
    </source>
</evidence>
<dbReference type="EMBL" id="OP413840">
    <property type="protein sequence ID" value="UYL64993.1"/>
    <property type="molecule type" value="Genomic_DNA"/>
</dbReference>
<dbReference type="Proteomes" id="UP001156320">
    <property type="component" value="Segment"/>
</dbReference>
<evidence type="ECO:0000313" key="3">
    <source>
        <dbReference type="Proteomes" id="UP001156320"/>
    </source>
</evidence>